<dbReference type="NCBIfam" id="NF005559">
    <property type="entry name" value="PRK07231.1"/>
    <property type="match status" value="1"/>
</dbReference>
<dbReference type="CDD" id="cd05233">
    <property type="entry name" value="SDR_c"/>
    <property type="match status" value="1"/>
</dbReference>
<reference evidence="3" key="1">
    <citation type="submission" date="2016-10" db="EMBL/GenBank/DDBJ databases">
        <authorList>
            <person name="See-Too W.S."/>
        </authorList>
    </citation>
    <scope>NUCLEOTIDE SEQUENCE</scope>
    <source>
        <strain evidence="3">L10.15</strain>
    </source>
</reference>
<evidence type="ECO:0000313" key="4">
    <source>
        <dbReference type="Proteomes" id="UP000053354"/>
    </source>
</evidence>
<gene>
    <name evidence="3" type="ORF">I858_004525</name>
</gene>
<dbReference type="InterPro" id="IPR020904">
    <property type="entry name" value="Sc_DH/Rdtase_CS"/>
</dbReference>
<dbReference type="AlphaFoldDB" id="A0A1B1RZE8"/>
<sequence length="256" mass="26940">MTNFQGKVAIVTGGASGIGSAITHRLLEAGVKVAVADLNEAKLKEMEDANAGNLIGVVANVTKEADIEALVKKTVEAFGSLDFAFNVAGASKAGAITEQSEEDWDFTVDLCLKSVFLSVKHEAKYMKEHGGGAIVNIASLNAHVPMFYGAAYSSAKAGVEMLTKNAALELAQHQIRVNAILPGLISTPLTSDLTKVEAINDAYMDRIPMRRAGEADEMAGPALFLVSEDASYVNGASLLVDGAWAVSGYPDLSKFM</sequence>
<dbReference type="Proteomes" id="UP000053354">
    <property type="component" value="Chromosome"/>
</dbReference>
<dbReference type="STRING" id="1302659.I858_004525"/>
<dbReference type="SUPFAM" id="SSF51735">
    <property type="entry name" value="NAD(P)-binding Rossmann-fold domains"/>
    <property type="match status" value="1"/>
</dbReference>
<organism evidence="3 4">
    <name type="scientific">Planococcus versutus</name>
    <dbReference type="NCBI Taxonomy" id="1302659"/>
    <lineage>
        <taxon>Bacteria</taxon>
        <taxon>Bacillati</taxon>
        <taxon>Bacillota</taxon>
        <taxon>Bacilli</taxon>
        <taxon>Bacillales</taxon>
        <taxon>Caryophanaceae</taxon>
        <taxon>Planococcus</taxon>
    </lineage>
</organism>
<dbReference type="FunFam" id="3.40.50.720:FF:000084">
    <property type="entry name" value="Short-chain dehydrogenase reductase"/>
    <property type="match status" value="1"/>
</dbReference>
<dbReference type="GO" id="GO:0016616">
    <property type="term" value="F:oxidoreductase activity, acting on the CH-OH group of donors, NAD or NADP as acceptor"/>
    <property type="evidence" value="ECO:0007669"/>
    <property type="project" value="TreeGrafter"/>
</dbReference>
<dbReference type="GO" id="GO:0008206">
    <property type="term" value="P:bile acid metabolic process"/>
    <property type="evidence" value="ECO:0007669"/>
    <property type="project" value="UniProtKB-ARBA"/>
</dbReference>
<dbReference type="Pfam" id="PF13561">
    <property type="entry name" value="adh_short_C2"/>
    <property type="match status" value="1"/>
</dbReference>
<accession>A0A1B1RZE8</accession>
<proteinExistence type="inferred from homology"/>
<dbReference type="PRINTS" id="PR00080">
    <property type="entry name" value="SDRFAMILY"/>
</dbReference>
<dbReference type="RefSeq" id="WP_049694939.1">
    <property type="nucleotide sequence ID" value="NZ_CP016540.2"/>
</dbReference>
<evidence type="ECO:0000256" key="2">
    <source>
        <dbReference type="ARBA" id="ARBA00023002"/>
    </source>
</evidence>
<name>A0A1B1RZE8_9BACL</name>
<dbReference type="InterPro" id="IPR002347">
    <property type="entry name" value="SDR_fam"/>
</dbReference>
<protein>
    <submittedName>
        <fullName evidence="3">Short-chain dehydrogenase</fullName>
    </submittedName>
</protein>
<dbReference type="PROSITE" id="PS00061">
    <property type="entry name" value="ADH_SHORT"/>
    <property type="match status" value="1"/>
</dbReference>
<evidence type="ECO:0000256" key="1">
    <source>
        <dbReference type="ARBA" id="ARBA00006484"/>
    </source>
</evidence>
<dbReference type="InterPro" id="IPR036291">
    <property type="entry name" value="NAD(P)-bd_dom_sf"/>
</dbReference>
<evidence type="ECO:0000313" key="3">
    <source>
        <dbReference type="EMBL" id="ANU26297.1"/>
    </source>
</evidence>
<dbReference type="OrthoDB" id="9803333at2"/>
<keyword evidence="4" id="KW-1185">Reference proteome</keyword>
<dbReference type="PRINTS" id="PR00081">
    <property type="entry name" value="GDHRDH"/>
</dbReference>
<comment type="similarity">
    <text evidence="1">Belongs to the short-chain dehydrogenases/reductases (SDR) family.</text>
</comment>
<dbReference type="EMBL" id="CP016540">
    <property type="protein sequence ID" value="ANU26297.1"/>
    <property type="molecule type" value="Genomic_DNA"/>
</dbReference>
<dbReference type="Gene3D" id="3.40.50.720">
    <property type="entry name" value="NAD(P)-binding Rossmann-like Domain"/>
    <property type="match status" value="1"/>
</dbReference>
<keyword evidence="2" id="KW-0560">Oxidoreductase</keyword>
<dbReference type="PANTHER" id="PTHR42760">
    <property type="entry name" value="SHORT-CHAIN DEHYDROGENASES/REDUCTASES FAMILY MEMBER"/>
    <property type="match status" value="1"/>
</dbReference>
<dbReference type="KEGG" id="pll:I858_004525"/>